<dbReference type="InterPro" id="IPR050724">
    <property type="entry name" value="Glu_Leu_Phe_Val_DH"/>
</dbReference>
<dbReference type="InterPro" id="IPR046346">
    <property type="entry name" value="Aminoacid_DH-like_N_sf"/>
</dbReference>
<dbReference type="Proteomes" id="UP001530293">
    <property type="component" value="Unassembled WGS sequence"/>
</dbReference>
<dbReference type="GO" id="GO:0016491">
    <property type="term" value="F:oxidoreductase activity"/>
    <property type="evidence" value="ECO:0007669"/>
    <property type="project" value="UniProtKB-KW"/>
</dbReference>
<keyword evidence="2" id="KW-0560">Oxidoreductase</keyword>
<dbReference type="InterPro" id="IPR006096">
    <property type="entry name" value="Glu/Leu/Phe/Val/Trp_DH_C"/>
</dbReference>
<comment type="similarity">
    <text evidence="1">Belongs to the Glu/Leu/Phe/Val dehydrogenases family.</text>
</comment>
<evidence type="ECO:0000313" key="4">
    <source>
        <dbReference type="EMBL" id="KAL3762221.1"/>
    </source>
</evidence>
<feature type="domain" description="Glutamate/phenylalanine/leucine/valine/L-tryptophan dehydrogenase C-terminal" evidence="3">
    <location>
        <begin position="270"/>
        <end position="498"/>
    </location>
</feature>
<evidence type="ECO:0000313" key="5">
    <source>
        <dbReference type="Proteomes" id="UP001530293"/>
    </source>
</evidence>
<gene>
    <name evidence="4" type="ORF">ACHAWU_004759</name>
</gene>
<dbReference type="PANTHER" id="PTHR43571:SF1">
    <property type="entry name" value="NADP-SPECIFIC GLUTAMATE DEHYDROGENASE 1-RELATED"/>
    <property type="match status" value="1"/>
</dbReference>
<keyword evidence="5" id="KW-1185">Reference proteome</keyword>
<dbReference type="InterPro" id="IPR036291">
    <property type="entry name" value="NAD(P)-bd_dom_sf"/>
</dbReference>
<evidence type="ECO:0000256" key="2">
    <source>
        <dbReference type="ARBA" id="ARBA00023002"/>
    </source>
</evidence>
<protein>
    <recommendedName>
        <fullName evidence="3">Glutamate/phenylalanine/leucine/valine/L-tryptophan dehydrogenase C-terminal domain-containing protein</fullName>
    </recommendedName>
</protein>
<dbReference type="AlphaFoldDB" id="A0ABD3MHE4"/>
<organism evidence="4 5">
    <name type="scientific">Discostella pseudostelligera</name>
    <dbReference type="NCBI Taxonomy" id="259834"/>
    <lineage>
        <taxon>Eukaryota</taxon>
        <taxon>Sar</taxon>
        <taxon>Stramenopiles</taxon>
        <taxon>Ochrophyta</taxon>
        <taxon>Bacillariophyta</taxon>
        <taxon>Coscinodiscophyceae</taxon>
        <taxon>Thalassiosirophycidae</taxon>
        <taxon>Stephanodiscales</taxon>
        <taxon>Stephanodiscaceae</taxon>
        <taxon>Discostella</taxon>
    </lineage>
</organism>
<comment type="caution">
    <text evidence="4">The sequence shown here is derived from an EMBL/GenBank/DDBJ whole genome shotgun (WGS) entry which is preliminary data.</text>
</comment>
<dbReference type="Gene3D" id="3.40.50.10860">
    <property type="entry name" value="Leucine Dehydrogenase, chain A, domain 1"/>
    <property type="match status" value="1"/>
</dbReference>
<dbReference type="PANTHER" id="PTHR43571">
    <property type="entry name" value="NADP-SPECIFIC GLUTAMATE DEHYDROGENASE 1-RELATED"/>
    <property type="match status" value="1"/>
</dbReference>
<dbReference type="EMBL" id="JALLBG020000138">
    <property type="protein sequence ID" value="KAL3762221.1"/>
    <property type="molecule type" value="Genomic_DNA"/>
</dbReference>
<proteinExistence type="inferred from homology"/>
<evidence type="ECO:0000259" key="3">
    <source>
        <dbReference type="SMART" id="SM00839"/>
    </source>
</evidence>
<dbReference type="Gene3D" id="1.10.285.10">
    <property type="entry name" value="Glutamate Dehydrogenase, chain A, domain 3"/>
    <property type="match status" value="2"/>
</dbReference>
<sequence>MTSASATASASASQRARLLSSTSINNLSSSQPKKHLVTREEGVHQTMQVSKSWRSKPLFRRQGDVRFKTGLEASKLLIAEAHRRDAHESSFIESVTSTLEVLSPLFDRNPRYAFVAKQLMEPERLIQFRVAWMDDVGVVRTNRGFRIQYSSSLGPYEGPLHLSSHVDGGLIKALGFDNVFSNALTGYDVGSSVGGSDFNPTNKSESEVQRFCQSYMTELAKYIGPDIDHPTMGGTGCTEREMGYLFGQYKRINSQCTSGGVPFMTRKDSQVPGHAIVLFAKEMLKEEKNQSLMGKRCLILGSGDNARSVASKLLEFGAIPLTFSDESGFVYEPAGIDESKLRTISNIKNERGGMLGRYVISSTTAKFNEPKSIFDIPCDLCFPCGPIKSVDEAAASKLADMGCLGVIEGGHKNVTIDGRQVLKSRGVMYGPHIVTLTGANIDNAHGHNLTDSILESEVKRIYNDVKSTATEFNARGDLFAGGSMVGFLRVANAMLSHGAV</sequence>
<name>A0ABD3MHE4_9STRA</name>
<accession>A0ABD3MHE4</accession>
<dbReference type="Pfam" id="PF02812">
    <property type="entry name" value="ELFV_dehydrog_N"/>
    <property type="match status" value="1"/>
</dbReference>
<dbReference type="SUPFAM" id="SSF53223">
    <property type="entry name" value="Aminoacid dehydrogenase-like, N-terminal domain"/>
    <property type="match status" value="1"/>
</dbReference>
<dbReference type="SUPFAM" id="SSF51735">
    <property type="entry name" value="NAD(P)-binding Rossmann-fold domains"/>
    <property type="match status" value="1"/>
</dbReference>
<reference evidence="4 5" key="1">
    <citation type="submission" date="2024-10" db="EMBL/GenBank/DDBJ databases">
        <title>Updated reference genomes for cyclostephanoid diatoms.</title>
        <authorList>
            <person name="Roberts W.R."/>
            <person name="Alverson A.J."/>
        </authorList>
    </citation>
    <scope>NUCLEOTIDE SEQUENCE [LARGE SCALE GENOMIC DNA]</scope>
    <source>
        <strain evidence="4 5">AJA232-27</strain>
    </source>
</reference>
<dbReference type="Gene3D" id="3.40.50.720">
    <property type="entry name" value="NAD(P)-binding Rossmann-like Domain"/>
    <property type="match status" value="1"/>
</dbReference>
<dbReference type="Pfam" id="PF00208">
    <property type="entry name" value="ELFV_dehydrog"/>
    <property type="match status" value="1"/>
</dbReference>
<dbReference type="InterPro" id="IPR006097">
    <property type="entry name" value="Glu/Leu/Phe/Val/Trp_DH_dimer"/>
</dbReference>
<evidence type="ECO:0000256" key="1">
    <source>
        <dbReference type="ARBA" id="ARBA00006382"/>
    </source>
</evidence>
<dbReference type="SMART" id="SM00839">
    <property type="entry name" value="ELFV_dehydrog"/>
    <property type="match status" value="1"/>
</dbReference>